<keyword evidence="1" id="KW-0472">Membrane</keyword>
<feature type="transmembrane region" description="Helical" evidence="1">
    <location>
        <begin position="213"/>
        <end position="231"/>
    </location>
</feature>
<evidence type="ECO:0000313" key="3">
    <source>
        <dbReference type="EMBL" id="MBN7822194.1"/>
    </source>
</evidence>
<organism evidence="3 4">
    <name type="scientific">Bowmanella yangjiangensis</name>
    <dbReference type="NCBI Taxonomy" id="2811230"/>
    <lineage>
        <taxon>Bacteria</taxon>
        <taxon>Pseudomonadati</taxon>
        <taxon>Pseudomonadota</taxon>
        <taxon>Gammaproteobacteria</taxon>
        <taxon>Alteromonadales</taxon>
        <taxon>Alteromonadaceae</taxon>
        <taxon>Bowmanella</taxon>
    </lineage>
</organism>
<keyword evidence="1" id="KW-1133">Transmembrane helix</keyword>
<gene>
    <name evidence="3" type="ORF">J0A65_20180</name>
</gene>
<evidence type="ECO:0000256" key="2">
    <source>
        <dbReference type="SAM" id="SignalP"/>
    </source>
</evidence>
<feature type="signal peptide" evidence="2">
    <location>
        <begin position="1"/>
        <end position="22"/>
    </location>
</feature>
<dbReference type="EMBL" id="JAFKCS010000034">
    <property type="protein sequence ID" value="MBN7822194.1"/>
    <property type="molecule type" value="Genomic_DNA"/>
</dbReference>
<evidence type="ECO:0000313" key="4">
    <source>
        <dbReference type="Proteomes" id="UP000663992"/>
    </source>
</evidence>
<evidence type="ECO:0008006" key="5">
    <source>
        <dbReference type="Google" id="ProtNLM"/>
    </source>
</evidence>
<name>A0ABS3D061_9ALTE</name>
<sequence>MNRGQQIFAFFTLFFCLSSTQAAPISFTKLSGVAGGSPASTAIYMADLSGIGLSNILSVTINDDSRGLGGATGQFSGFDLDAIILSNTLCTTASCAAGLTGLSVFDYINGVLFTPGVQRAPVNSKLFGTNLSGDGVDNAVATLGVFDGNSTVAIPGAAGFLSMGDLGKLSFNLTSALSTAGLYLYIGEVGDNGEVAASAIEVSDRPVGVSEPAPLMLFALAGLLLAWTRNLNKTGR</sequence>
<keyword evidence="4" id="KW-1185">Reference proteome</keyword>
<evidence type="ECO:0000256" key="1">
    <source>
        <dbReference type="SAM" id="Phobius"/>
    </source>
</evidence>
<keyword evidence="2" id="KW-0732">Signal</keyword>
<comment type="caution">
    <text evidence="3">The sequence shown here is derived from an EMBL/GenBank/DDBJ whole genome shotgun (WGS) entry which is preliminary data.</text>
</comment>
<keyword evidence="1" id="KW-0812">Transmembrane</keyword>
<feature type="chain" id="PRO_5046031349" description="PEP-CTERM protein-sorting domain-containing protein" evidence="2">
    <location>
        <begin position="23"/>
        <end position="236"/>
    </location>
</feature>
<proteinExistence type="predicted"/>
<accession>A0ABS3D061</accession>
<protein>
    <recommendedName>
        <fullName evidence="5">PEP-CTERM protein-sorting domain-containing protein</fullName>
    </recommendedName>
</protein>
<reference evidence="3 4" key="1">
    <citation type="submission" date="2021-03" db="EMBL/GenBank/DDBJ databases">
        <title>novel species isolated from a fishpond in China.</title>
        <authorList>
            <person name="Lu H."/>
            <person name="Cai Z."/>
        </authorList>
    </citation>
    <scope>NUCLEOTIDE SEQUENCE [LARGE SCALE GENOMIC DNA]</scope>
    <source>
        <strain evidence="3 4">Y57</strain>
    </source>
</reference>
<dbReference type="Proteomes" id="UP000663992">
    <property type="component" value="Unassembled WGS sequence"/>
</dbReference>
<dbReference type="RefSeq" id="WP_206596142.1">
    <property type="nucleotide sequence ID" value="NZ_JAFKCS010000034.1"/>
</dbReference>